<evidence type="ECO:0000256" key="11">
    <source>
        <dbReference type="ARBA" id="ARBA00022776"/>
    </source>
</evidence>
<dbReference type="Proteomes" id="UP000314981">
    <property type="component" value="Chromosome 24"/>
</dbReference>
<keyword evidence="18" id="KW-0469">Meiosis</keyword>
<evidence type="ECO:0000256" key="8">
    <source>
        <dbReference type="ARBA" id="ARBA00022722"/>
    </source>
</evidence>
<evidence type="ECO:0000256" key="5">
    <source>
        <dbReference type="ARBA" id="ARBA00022454"/>
    </source>
</evidence>
<evidence type="ECO:0000256" key="15">
    <source>
        <dbReference type="ARBA" id="ARBA00023125"/>
    </source>
</evidence>
<protein>
    <recommendedName>
        <fullName evidence="4">DNA endonuclease RBBP8</fullName>
    </recommendedName>
</protein>
<evidence type="ECO:0000256" key="9">
    <source>
        <dbReference type="ARBA" id="ARBA00022759"/>
    </source>
</evidence>
<evidence type="ECO:0000256" key="7">
    <source>
        <dbReference type="ARBA" id="ARBA00022618"/>
    </source>
</evidence>
<evidence type="ECO:0000256" key="4">
    <source>
        <dbReference type="ARBA" id="ARBA00020680"/>
    </source>
</evidence>
<evidence type="ECO:0000256" key="14">
    <source>
        <dbReference type="ARBA" id="ARBA00023054"/>
    </source>
</evidence>
<dbReference type="Pfam" id="PF10482">
    <property type="entry name" value="CtIP_N"/>
    <property type="match status" value="1"/>
</dbReference>
<keyword evidence="19" id="KW-0131">Cell cycle</keyword>
<keyword evidence="9" id="KW-0255">Endonuclease</keyword>
<sequence length="859" mass="97134">MNLSGSSCGSPSSADVSNDFKDLWTKLKEYHDKEVQGLQVKVTKLKKERILDAQRLEEFFTKNQQLREQQKVLHETIKVLEDRLRAGLCDRCAVTEEHMRKKQQEFENIRQQNLKLITELMNEKNTLQEENKKLSEQLQQKIENDQPHKATDLESEEDVIPDSPITTFSFSGTNRLRRKENLRVRYIEQTHAKLEHSGCAHELRTVPKSSAHPQHKPKESEILVADTCDQSQAPVAKPHGKSSYTPDNLATVVAETLGLCVQEESESRGPQSPLGDELYHCLEGDHKKQAFEECRRNSEDNLRFSDSKTPFQEELTTRVSSPVFGAPSNVKSSLGLNTSLSPSLLETGKKTHLKTVPLSNTSAPGPEKPRSKSEDGTLITHHHLGTEVNKIPSQSSSNKQMLINKNTSEPISEQGNIGHSKDTDRDKHVVPLKSLGGRTKRKKIEEESEDEVICPQASFDKENAFPFPLDSHSSMNGDYVMDKPLDLSDRFSAIQRQEKSQGCENSKIRFRQVTLYEALKPIPRDSSSSRKALSGSCGLTEDSPEEPCLQESLFQSLSKSPDNKTLLQIKEENPVFKIPLRPRESFETENLFDDTKGAGSHEPIKIKTRSVRGACEVASVLQLNPCRIAKTKSLQNNQDVSFENIQWSIDPGADLSQYKMGVTVDDTKDGSQSRLAGETVDMDCTLVSETMLLKLKKQEQKGEESPNGERKMNDSLEDMFDRTTHEEYESCLAESFPQVADEEKELSTTTKKPNTPGDKQDKVKQKAFVEPYFKGGESIMQIFQQKKEKRSWLPAQDTDFATFHPTHQRISGKLVFLLLRLVWKEVTLKKTLILVLVQKDGSLTMQCFLQKAKSRRHKC</sequence>
<organism evidence="23 24">
    <name type="scientific">Bos indicus x Bos taurus</name>
    <name type="common">Hybrid cattle</name>
    <dbReference type="NCBI Taxonomy" id="30522"/>
    <lineage>
        <taxon>Eukaryota</taxon>
        <taxon>Metazoa</taxon>
        <taxon>Chordata</taxon>
        <taxon>Craniata</taxon>
        <taxon>Vertebrata</taxon>
        <taxon>Euteleostomi</taxon>
        <taxon>Mammalia</taxon>
        <taxon>Eutheria</taxon>
        <taxon>Laurasiatheria</taxon>
        <taxon>Artiodactyla</taxon>
        <taxon>Ruminantia</taxon>
        <taxon>Pecora</taxon>
        <taxon>Bovidae</taxon>
        <taxon>Bovinae</taxon>
        <taxon>Bos</taxon>
    </lineage>
</organism>
<dbReference type="GO" id="GO:0004519">
    <property type="term" value="F:endonuclease activity"/>
    <property type="evidence" value="ECO:0007669"/>
    <property type="project" value="UniProtKB-KW"/>
</dbReference>
<dbReference type="GO" id="GO:0010792">
    <property type="term" value="P:DNA double-strand break processing involved in repair via single-strand annealing"/>
    <property type="evidence" value="ECO:0007669"/>
    <property type="project" value="TreeGrafter"/>
</dbReference>
<keyword evidence="6" id="KW-0597">Phosphoprotein</keyword>
<evidence type="ECO:0000256" key="19">
    <source>
        <dbReference type="ARBA" id="ARBA00023306"/>
    </source>
</evidence>
<dbReference type="GO" id="GO:0016787">
    <property type="term" value="F:hydrolase activity"/>
    <property type="evidence" value="ECO:0007669"/>
    <property type="project" value="UniProtKB-KW"/>
</dbReference>
<evidence type="ECO:0000256" key="13">
    <source>
        <dbReference type="ARBA" id="ARBA00022833"/>
    </source>
</evidence>
<dbReference type="GO" id="GO:0051301">
    <property type="term" value="P:cell division"/>
    <property type="evidence" value="ECO:0007669"/>
    <property type="project" value="UniProtKB-KW"/>
</dbReference>
<proteinExistence type="inferred from homology"/>
<feature type="region of interest" description="Disordered" evidence="21">
    <location>
        <begin position="738"/>
        <end position="762"/>
    </location>
</feature>
<dbReference type="AlphaFoldDB" id="A0A4W2DPJ9"/>
<name>A0A4W2DPJ9_BOBOX</name>
<dbReference type="InterPro" id="IPR019518">
    <property type="entry name" value="CtIP_N"/>
</dbReference>
<keyword evidence="11" id="KW-0498">Mitosis</keyword>
<dbReference type="GO" id="GO:0005634">
    <property type="term" value="C:nucleus"/>
    <property type="evidence" value="ECO:0007669"/>
    <property type="project" value="UniProtKB-SubCell"/>
</dbReference>
<comment type="subcellular location">
    <subcellularLocation>
        <location evidence="2">Chromosome</location>
    </subcellularLocation>
    <subcellularLocation>
        <location evidence="1">Nucleus</location>
    </subcellularLocation>
</comment>
<evidence type="ECO:0000256" key="21">
    <source>
        <dbReference type="SAM" id="MobiDB-lite"/>
    </source>
</evidence>
<keyword evidence="13" id="KW-0862">Zinc</keyword>
<keyword evidence="15" id="KW-0238">DNA-binding</keyword>
<evidence type="ECO:0000256" key="12">
    <source>
        <dbReference type="ARBA" id="ARBA00022801"/>
    </source>
</evidence>
<feature type="region of interest" description="Disordered" evidence="21">
    <location>
        <begin position="407"/>
        <end position="429"/>
    </location>
</feature>
<keyword evidence="16" id="KW-0234">DNA repair</keyword>
<evidence type="ECO:0000256" key="17">
    <source>
        <dbReference type="ARBA" id="ARBA00023242"/>
    </source>
</evidence>
<dbReference type="Ensembl" id="ENSBIXT00000010899.1">
    <property type="protein sequence ID" value="ENSBIXP00000028247.1"/>
    <property type="gene ID" value="ENSBIXG00000009367.1"/>
</dbReference>
<keyword evidence="17" id="KW-0539">Nucleus</keyword>
<keyword evidence="24" id="KW-1185">Reference proteome</keyword>
<evidence type="ECO:0000256" key="1">
    <source>
        <dbReference type="ARBA" id="ARBA00004123"/>
    </source>
</evidence>
<accession>A0A4W2DPJ9</accession>
<dbReference type="PANTHER" id="PTHR15107">
    <property type="entry name" value="RETINOBLASTOMA BINDING PROTEIN 8"/>
    <property type="match status" value="1"/>
</dbReference>
<feature type="region of interest" description="Disordered" evidence="21">
    <location>
        <begin position="524"/>
        <end position="544"/>
    </location>
</feature>
<evidence type="ECO:0000256" key="18">
    <source>
        <dbReference type="ARBA" id="ARBA00023254"/>
    </source>
</evidence>
<feature type="coiled-coil region" evidence="20">
    <location>
        <begin position="63"/>
        <end position="144"/>
    </location>
</feature>
<dbReference type="PANTHER" id="PTHR15107:SF4">
    <property type="entry name" value="DNA ENDONUCLEASE RBBP8"/>
    <property type="match status" value="1"/>
</dbReference>
<reference evidence="23" key="2">
    <citation type="submission" date="2025-08" db="UniProtKB">
        <authorList>
            <consortium name="Ensembl"/>
        </authorList>
    </citation>
    <scope>IDENTIFICATION</scope>
</reference>
<dbReference type="GO" id="GO:0005694">
    <property type="term" value="C:chromosome"/>
    <property type="evidence" value="ECO:0007669"/>
    <property type="project" value="UniProtKB-SubCell"/>
</dbReference>
<evidence type="ECO:0000313" key="24">
    <source>
        <dbReference type="Proteomes" id="UP000314981"/>
    </source>
</evidence>
<dbReference type="GO" id="GO:0051321">
    <property type="term" value="P:meiotic cell cycle"/>
    <property type="evidence" value="ECO:0007669"/>
    <property type="project" value="UniProtKB-KW"/>
</dbReference>
<evidence type="ECO:0000256" key="6">
    <source>
        <dbReference type="ARBA" id="ARBA00022553"/>
    </source>
</evidence>
<evidence type="ECO:0000256" key="20">
    <source>
        <dbReference type="SAM" id="Coils"/>
    </source>
</evidence>
<evidence type="ECO:0000259" key="22">
    <source>
        <dbReference type="Pfam" id="PF10482"/>
    </source>
</evidence>
<dbReference type="GO" id="GO:0003684">
    <property type="term" value="F:damaged DNA binding"/>
    <property type="evidence" value="ECO:0007669"/>
    <property type="project" value="TreeGrafter"/>
</dbReference>
<evidence type="ECO:0000256" key="3">
    <source>
        <dbReference type="ARBA" id="ARBA00007496"/>
    </source>
</evidence>
<keyword evidence="7" id="KW-0132">Cell division</keyword>
<feature type="domain" description="DNA endonuclease Ctp1 N-terminal" evidence="22">
    <location>
        <begin position="20"/>
        <end position="139"/>
    </location>
</feature>
<dbReference type="OMA" id="LENFQWS"/>
<evidence type="ECO:0000256" key="2">
    <source>
        <dbReference type="ARBA" id="ARBA00004286"/>
    </source>
</evidence>
<evidence type="ECO:0000256" key="16">
    <source>
        <dbReference type="ARBA" id="ARBA00023204"/>
    </source>
</evidence>
<reference evidence="23 24" key="1">
    <citation type="submission" date="2018-11" db="EMBL/GenBank/DDBJ databases">
        <title>Haplotype-resolved cattle genomes.</title>
        <authorList>
            <person name="Low W.Y."/>
            <person name="Tearle R."/>
            <person name="Bickhart D.M."/>
            <person name="Rosen B.D."/>
            <person name="Koren S."/>
            <person name="Rhie A."/>
            <person name="Hiendleder S."/>
            <person name="Phillippy A.M."/>
            <person name="Smith T.P.L."/>
            <person name="Williams J.L."/>
        </authorList>
    </citation>
    <scope>NUCLEOTIDE SEQUENCE [LARGE SCALE GENOMIC DNA]</scope>
</reference>
<reference evidence="23" key="3">
    <citation type="submission" date="2025-09" db="UniProtKB">
        <authorList>
            <consortium name="Ensembl"/>
        </authorList>
    </citation>
    <scope>IDENTIFICATION</scope>
</reference>
<evidence type="ECO:0000256" key="10">
    <source>
        <dbReference type="ARBA" id="ARBA00022763"/>
    </source>
</evidence>
<keyword evidence="10" id="KW-0227">DNA damage</keyword>
<dbReference type="STRING" id="30522.A0A4W2DPJ9"/>
<keyword evidence="14 20" id="KW-0175">Coiled coil</keyword>
<keyword evidence="8" id="KW-0540">Nuclease</keyword>
<evidence type="ECO:0000313" key="23">
    <source>
        <dbReference type="Ensembl" id="ENSBIXP00000028247.1"/>
    </source>
</evidence>
<dbReference type="InterPro" id="IPR033316">
    <property type="entry name" value="RBBP8-like"/>
</dbReference>
<keyword evidence="12" id="KW-0378">Hydrolase</keyword>
<comment type="similarity">
    <text evidence="3">Belongs to the COM1/SAE2/CtIP family.</text>
</comment>
<feature type="compositionally biased region" description="Polar residues" evidence="21">
    <location>
        <begin position="407"/>
        <end position="417"/>
    </location>
</feature>
<feature type="compositionally biased region" description="Basic and acidic residues" evidence="21">
    <location>
        <begin position="419"/>
        <end position="429"/>
    </location>
</feature>
<feature type="region of interest" description="Disordered" evidence="21">
    <location>
        <begin position="348"/>
        <end position="375"/>
    </location>
</feature>
<keyword evidence="5" id="KW-0158">Chromosome</keyword>